<gene>
    <name evidence="1" type="ORF">NG42_04000</name>
    <name evidence="2" type="ORF">NG43_01710</name>
</gene>
<dbReference type="GO" id="GO:0071468">
    <property type="term" value="P:cellular response to acidic pH"/>
    <property type="evidence" value="ECO:0007669"/>
    <property type="project" value="InterPro"/>
</dbReference>
<dbReference type="InterPro" id="IPR024753">
    <property type="entry name" value="AriR"/>
</dbReference>
<dbReference type="Pfam" id="PF10798">
    <property type="entry name" value="YmgB"/>
    <property type="match status" value="1"/>
</dbReference>
<dbReference type="Proteomes" id="UP000036851">
    <property type="component" value="Unassembled WGS sequence"/>
</dbReference>
<dbReference type="AlphaFoldDB" id="A0A0L7T987"/>
<dbReference type="EMBL" id="JRXF01000002">
    <property type="protein sequence ID" value="KOC94952.1"/>
    <property type="molecule type" value="Genomic_DNA"/>
</dbReference>
<evidence type="ECO:0000313" key="4">
    <source>
        <dbReference type="Proteomes" id="UP000037088"/>
    </source>
</evidence>
<evidence type="ECO:0000313" key="3">
    <source>
        <dbReference type="Proteomes" id="UP000036851"/>
    </source>
</evidence>
<dbReference type="Proteomes" id="UP000037088">
    <property type="component" value="Unassembled WGS sequence"/>
</dbReference>
<organism evidence="1 4">
    <name type="scientific">Winslowiella iniecta</name>
    <dbReference type="NCBI Taxonomy" id="1560201"/>
    <lineage>
        <taxon>Bacteria</taxon>
        <taxon>Pseudomonadati</taxon>
        <taxon>Pseudomonadota</taxon>
        <taxon>Gammaproteobacteria</taxon>
        <taxon>Enterobacterales</taxon>
        <taxon>Erwiniaceae</taxon>
        <taxon>Winslowiella</taxon>
    </lineage>
</organism>
<sequence>MQQSSTESQLSDYIENGGEGHSAEAEFIGAVIKEIVASGKHVTNKAVILKLIEKLETTTDAVTQDIYRDALELVVGRTPDDPEF</sequence>
<dbReference type="Gene3D" id="1.20.5.5260">
    <property type="match status" value="1"/>
</dbReference>
<dbReference type="OrthoDB" id="6629193at2"/>
<evidence type="ECO:0000313" key="2">
    <source>
        <dbReference type="EMBL" id="KOC94952.1"/>
    </source>
</evidence>
<dbReference type="PATRIC" id="fig|1560201.3.peg.863"/>
<comment type="caution">
    <text evidence="1">The sequence shown here is derived from an EMBL/GenBank/DDBJ whole genome shotgun (WGS) entry which is preliminary data.</text>
</comment>
<evidence type="ECO:0000313" key="1">
    <source>
        <dbReference type="EMBL" id="KOC91925.1"/>
    </source>
</evidence>
<accession>A0A0L7T987</accession>
<dbReference type="RefSeq" id="WP_052897971.1">
    <property type="nucleotide sequence ID" value="NZ_JRXE01000004.1"/>
</dbReference>
<keyword evidence="4" id="KW-1185">Reference proteome</keyword>
<proteinExistence type="predicted"/>
<dbReference type="EMBL" id="JRXE01000004">
    <property type="protein sequence ID" value="KOC91925.1"/>
    <property type="molecule type" value="Genomic_DNA"/>
</dbReference>
<reference evidence="3 4" key="1">
    <citation type="journal article" date="2015" name="Int. J. Syst. Evol. Microbiol.">
        <title>Erwinia iniecta sp. nov., isolated from Russian wheat aphids (Diuraphis noxia).</title>
        <authorList>
            <person name="Campillo T."/>
            <person name="Luna E."/>
            <person name="Portier P."/>
            <person name="Fischer-Le Saux M."/>
            <person name="Lapitan N."/>
            <person name="Tisserat N.A."/>
            <person name="Leach J.E."/>
        </authorList>
    </citation>
    <scope>NUCLEOTIDE SEQUENCE [LARGE SCALE GENOMIC DNA]</scope>
    <source>
        <strain evidence="1 4">B120</strain>
        <strain evidence="2 3">B149</strain>
    </source>
</reference>
<protein>
    <submittedName>
        <fullName evidence="1">Regulatory protein AriR</fullName>
    </submittedName>
</protein>
<name>A0A0L7T987_9GAMM</name>